<feature type="compositionally biased region" description="Basic and acidic residues" evidence="1">
    <location>
        <begin position="622"/>
        <end position="636"/>
    </location>
</feature>
<dbReference type="InterPro" id="IPR011009">
    <property type="entry name" value="Kinase-like_dom_sf"/>
</dbReference>
<proteinExistence type="predicted"/>
<dbReference type="Gene3D" id="3.90.1200.10">
    <property type="match status" value="1"/>
</dbReference>
<dbReference type="EMBL" id="BDQX01000423">
    <property type="protein sequence ID" value="GBG11621.1"/>
    <property type="molecule type" value="Genomic_DNA"/>
</dbReference>
<accession>A0A2R5F5I8</accession>
<feature type="compositionally biased region" description="Polar residues" evidence="1">
    <location>
        <begin position="556"/>
        <end position="566"/>
    </location>
</feature>
<dbReference type="RefSeq" id="WP_258235269.1">
    <property type="nucleotide sequence ID" value="NZ_BDQX01000423.1"/>
</dbReference>
<comment type="caution">
    <text evidence="2">The sequence shown here is derived from an EMBL/GenBank/DDBJ whole genome shotgun (WGS) entry which is preliminary data.</text>
</comment>
<dbReference type="PANTHER" id="PTHR39179">
    <property type="entry name" value="SPORE COAT PROTEIN I"/>
    <property type="match status" value="1"/>
</dbReference>
<dbReference type="InterPro" id="IPR047175">
    <property type="entry name" value="CotS-like"/>
</dbReference>
<protein>
    <recommendedName>
        <fullName evidence="4">CotS family spore coat protein</fullName>
    </recommendedName>
</protein>
<sequence length="643" mass="72381">MEQYQIVPWDDLSSDESMRSLNLEQYVPPEVEKLAYEVMKSYDMSVSGMTLITSKPDKGGAIWRIETNRGPRSLKVLHRTPQRSLFSVGAQEYVVSKGARVPGIILTKDGRNSVEAGGKLWIVTDWIDTLTPVMKIDLEGARTLCHGLGEFHQWSKGYEPPAKAGKSSRIFKWESQYQKIMTKIGWFRHIANAYPNTEASGHLLSVLDTFEGQARDILKRFQESAYKRMVAKGEAHWGLAHQDYGWSNGQMGPGGIWVIDLDGVAFDLPIRDLRKIITSTMDDMGAWDLEWIRGVIDAYHSANPLDQETFELLWIDMAFPNEFYKHVKEVVFTPVEFMNTELNAILDRVVATETNKWDVLRELEKDKTKYAAGDYPDVTAAPSGPYRYKDYAKEGAAPIVEIPGSKRKRKDKEKSDAIRIVLNPDGKAKIIPGGETPRKLSKKEEKKLAKKEEKKLSKKQLKKLSKKELKKLSKKEEKKSSKKELKKLSKKELRKLQRSEQLASQEGLAVRKPEKAVSPLRQPVKAVAPERERMKRYKYRTEPAAVKPKSGKPSAGSGQKSRSTAAGSKPLKRSTSTSKPGAALKEGLKKAAGGGRTRSAWNKGKKKVGVKLYLTAYRDSKSARRTGLEHFDDLHGEAAGTEY</sequence>
<dbReference type="AlphaFoldDB" id="A0A2R5F5I8"/>
<dbReference type="PANTHER" id="PTHR39179:SF1">
    <property type="entry name" value="SPORE COAT PROTEIN I"/>
    <property type="match status" value="1"/>
</dbReference>
<dbReference type="NCBIfam" id="TIGR02906">
    <property type="entry name" value="spore_CotS"/>
    <property type="match status" value="1"/>
</dbReference>
<feature type="compositionally biased region" description="Basic and acidic residues" evidence="1">
    <location>
        <begin position="466"/>
        <end position="498"/>
    </location>
</feature>
<gene>
    <name evidence="2" type="ORF">PAT3040_06452</name>
</gene>
<dbReference type="SUPFAM" id="SSF56112">
    <property type="entry name" value="Protein kinase-like (PK-like)"/>
    <property type="match status" value="1"/>
</dbReference>
<dbReference type="InterPro" id="IPR014255">
    <property type="entry name" value="Spore_coat_CotS"/>
</dbReference>
<dbReference type="Gene3D" id="3.30.200.20">
    <property type="entry name" value="Phosphorylase Kinase, domain 1"/>
    <property type="match status" value="1"/>
</dbReference>
<reference evidence="2 3" key="1">
    <citation type="submission" date="2017-08" db="EMBL/GenBank/DDBJ databases">
        <title>Substantial Increase in Enzyme Production by Combined Drug-Resistance Mutations in Paenibacillus agaridevorans.</title>
        <authorList>
            <person name="Tanaka Y."/>
            <person name="Funane K."/>
            <person name="Hosaka T."/>
            <person name="Shiwa Y."/>
            <person name="Fujita N."/>
            <person name="Miyazaki T."/>
            <person name="Yoshikawa H."/>
            <person name="Murakami K."/>
            <person name="Kasahara K."/>
            <person name="Inaoka T."/>
            <person name="Hiraga Y."/>
            <person name="Ochi K."/>
        </authorList>
    </citation>
    <scope>NUCLEOTIDE SEQUENCE [LARGE SCALE GENOMIC DNA]</scope>
    <source>
        <strain evidence="2 3">T-3040</strain>
    </source>
</reference>
<name>A0A2R5F5I8_9BACL</name>
<feature type="region of interest" description="Disordered" evidence="1">
    <location>
        <begin position="622"/>
        <end position="643"/>
    </location>
</feature>
<feature type="compositionally biased region" description="Basic residues" evidence="1">
    <location>
        <begin position="456"/>
        <end position="465"/>
    </location>
</feature>
<organism evidence="2 3">
    <name type="scientific">Paenibacillus agaridevorans</name>
    <dbReference type="NCBI Taxonomy" id="171404"/>
    <lineage>
        <taxon>Bacteria</taxon>
        <taxon>Bacillati</taxon>
        <taxon>Bacillota</taxon>
        <taxon>Bacilli</taxon>
        <taxon>Bacillales</taxon>
        <taxon>Paenibacillaceae</taxon>
        <taxon>Paenibacillus</taxon>
    </lineage>
</organism>
<keyword evidence="3" id="KW-1185">Reference proteome</keyword>
<dbReference type="GO" id="GO:0042601">
    <property type="term" value="C:endospore-forming forespore"/>
    <property type="evidence" value="ECO:0007669"/>
    <property type="project" value="TreeGrafter"/>
</dbReference>
<dbReference type="Proteomes" id="UP000245202">
    <property type="component" value="Unassembled WGS sequence"/>
</dbReference>
<evidence type="ECO:0000313" key="3">
    <source>
        <dbReference type="Proteomes" id="UP000245202"/>
    </source>
</evidence>
<feature type="region of interest" description="Disordered" evidence="1">
    <location>
        <begin position="450"/>
        <end position="605"/>
    </location>
</feature>
<evidence type="ECO:0000256" key="1">
    <source>
        <dbReference type="SAM" id="MobiDB-lite"/>
    </source>
</evidence>
<evidence type="ECO:0000313" key="2">
    <source>
        <dbReference type="EMBL" id="GBG11621.1"/>
    </source>
</evidence>
<evidence type="ECO:0008006" key="4">
    <source>
        <dbReference type="Google" id="ProtNLM"/>
    </source>
</evidence>